<dbReference type="EMBL" id="CAXITT010000008">
    <property type="protein sequence ID" value="CAL1526751.1"/>
    <property type="molecule type" value="Genomic_DNA"/>
</dbReference>
<dbReference type="SUPFAM" id="SSF54980">
    <property type="entry name" value="EF-G C-terminal domain-like"/>
    <property type="match status" value="2"/>
</dbReference>
<accession>A0AAV2GZV1</accession>
<keyword evidence="5" id="KW-0378">Hydrolase</keyword>
<evidence type="ECO:0000256" key="1">
    <source>
        <dbReference type="ARBA" id="ARBA00004496"/>
    </source>
</evidence>
<evidence type="ECO:0000313" key="12">
    <source>
        <dbReference type="Proteomes" id="UP001497497"/>
    </source>
</evidence>
<evidence type="ECO:0000313" key="11">
    <source>
        <dbReference type="EMBL" id="CAL1526751.1"/>
    </source>
</evidence>
<keyword evidence="12" id="KW-1185">Reference proteome</keyword>
<dbReference type="CDD" id="cd04096">
    <property type="entry name" value="eEF2_snRNP_like_C"/>
    <property type="match status" value="1"/>
</dbReference>
<dbReference type="InterPro" id="IPR014721">
    <property type="entry name" value="Ribsml_uS5_D2-typ_fold_subgr"/>
</dbReference>
<name>A0AAV2GZV1_LYMST</name>
<dbReference type="GO" id="GO:0005525">
    <property type="term" value="F:GTP binding"/>
    <property type="evidence" value="ECO:0007669"/>
    <property type="project" value="UniProtKB-KW"/>
</dbReference>
<dbReference type="Pfam" id="PF14492">
    <property type="entry name" value="EFG_III"/>
    <property type="match status" value="1"/>
</dbReference>
<dbReference type="InterPro" id="IPR000795">
    <property type="entry name" value="T_Tr_GTP-bd_dom"/>
</dbReference>
<dbReference type="CDD" id="cd01885">
    <property type="entry name" value="EF2"/>
    <property type="match status" value="1"/>
</dbReference>
<gene>
    <name evidence="11" type="ORF">GSLYS_00000928001</name>
</gene>
<comment type="caution">
    <text evidence="11">The sequence shown here is derived from an EMBL/GenBank/DDBJ whole genome shotgun (WGS) entry which is preliminary data.</text>
</comment>
<dbReference type="SMART" id="SM00838">
    <property type="entry name" value="EFG_C"/>
    <property type="match status" value="1"/>
</dbReference>
<dbReference type="CDD" id="cd16268">
    <property type="entry name" value="EF2_II"/>
    <property type="match status" value="1"/>
</dbReference>
<dbReference type="Gene3D" id="3.40.50.300">
    <property type="entry name" value="P-loop containing nucleotide triphosphate hydrolases"/>
    <property type="match status" value="1"/>
</dbReference>
<evidence type="ECO:0000256" key="9">
    <source>
        <dbReference type="ARBA" id="ARBA00081809"/>
    </source>
</evidence>
<dbReference type="CDD" id="cd16261">
    <property type="entry name" value="EF2_snRNP_III"/>
    <property type="match status" value="1"/>
</dbReference>
<dbReference type="NCBIfam" id="TIGR00231">
    <property type="entry name" value="small_GTP"/>
    <property type="match status" value="1"/>
</dbReference>
<dbReference type="CDD" id="cd01681">
    <property type="entry name" value="aeEF2_snRNP_like_IV"/>
    <property type="match status" value="1"/>
</dbReference>
<dbReference type="Gene3D" id="3.30.70.870">
    <property type="entry name" value="Elongation Factor G (Translational Gtpase), domain 3"/>
    <property type="match status" value="1"/>
</dbReference>
<dbReference type="FunFam" id="3.40.50.300:FF:000746">
    <property type="entry name" value="Ribosome assembly protein 1"/>
    <property type="match status" value="1"/>
</dbReference>
<evidence type="ECO:0000256" key="7">
    <source>
        <dbReference type="ARBA" id="ARBA00048548"/>
    </source>
</evidence>
<evidence type="ECO:0000256" key="4">
    <source>
        <dbReference type="ARBA" id="ARBA00022741"/>
    </source>
</evidence>
<protein>
    <recommendedName>
        <fullName evidence="8">Ribosome assembly protein 1</fullName>
    </recommendedName>
    <alternativeName>
        <fullName evidence="9">Elongation factor-like 1</fullName>
    </alternativeName>
</protein>
<dbReference type="Gene3D" id="2.40.30.10">
    <property type="entry name" value="Translation factors"/>
    <property type="match status" value="1"/>
</dbReference>
<dbReference type="Gene3D" id="3.30.230.10">
    <property type="match status" value="1"/>
</dbReference>
<keyword evidence="3" id="KW-0690">Ribosome biogenesis</keyword>
<dbReference type="SUPFAM" id="SSF54211">
    <property type="entry name" value="Ribosomal protein S5 domain 2-like"/>
    <property type="match status" value="1"/>
</dbReference>
<dbReference type="InterPro" id="IPR035647">
    <property type="entry name" value="EFG_III/V"/>
</dbReference>
<dbReference type="PRINTS" id="PR00315">
    <property type="entry name" value="ELONGATNFCT"/>
</dbReference>
<evidence type="ECO:0000256" key="2">
    <source>
        <dbReference type="ARBA" id="ARBA00022490"/>
    </source>
</evidence>
<dbReference type="Pfam" id="PF00679">
    <property type="entry name" value="EFG_C"/>
    <property type="match status" value="1"/>
</dbReference>
<feature type="domain" description="Tr-type G" evidence="10">
    <location>
        <begin position="17"/>
        <end position="273"/>
    </location>
</feature>
<evidence type="ECO:0000259" key="10">
    <source>
        <dbReference type="PROSITE" id="PS51722"/>
    </source>
</evidence>
<dbReference type="Gene3D" id="3.90.1430.10">
    <property type="entry name" value="Yeast translation eEF2 (G' domain)"/>
    <property type="match status" value="1"/>
</dbReference>
<comment type="catalytic activity">
    <reaction evidence="7">
        <text>GTP + H2O = GDP + phosphate + H(+)</text>
        <dbReference type="Rhea" id="RHEA:19669"/>
        <dbReference type="ChEBI" id="CHEBI:15377"/>
        <dbReference type="ChEBI" id="CHEBI:15378"/>
        <dbReference type="ChEBI" id="CHEBI:37565"/>
        <dbReference type="ChEBI" id="CHEBI:43474"/>
        <dbReference type="ChEBI" id="CHEBI:58189"/>
    </reaction>
</comment>
<dbReference type="Proteomes" id="UP001497497">
    <property type="component" value="Unassembled WGS sequence"/>
</dbReference>
<dbReference type="GO" id="GO:0005829">
    <property type="term" value="C:cytosol"/>
    <property type="evidence" value="ECO:0007669"/>
    <property type="project" value="TreeGrafter"/>
</dbReference>
<dbReference type="InterPro" id="IPR009000">
    <property type="entry name" value="Transl_B-barrel_sf"/>
</dbReference>
<dbReference type="FunFam" id="3.30.70.870:FF:000002">
    <property type="entry name" value="Translation elongation factor 2"/>
    <property type="match status" value="1"/>
</dbReference>
<dbReference type="InterPro" id="IPR056752">
    <property type="entry name" value="EFL1"/>
</dbReference>
<dbReference type="SUPFAM" id="SSF52540">
    <property type="entry name" value="P-loop containing nucleoside triphosphate hydrolases"/>
    <property type="match status" value="1"/>
</dbReference>
<dbReference type="GO" id="GO:1990904">
    <property type="term" value="C:ribonucleoprotein complex"/>
    <property type="evidence" value="ECO:0007669"/>
    <property type="project" value="TreeGrafter"/>
</dbReference>
<dbReference type="InterPro" id="IPR027417">
    <property type="entry name" value="P-loop_NTPase"/>
</dbReference>
<dbReference type="GO" id="GO:0042256">
    <property type="term" value="P:cytosolic ribosome assembly"/>
    <property type="evidence" value="ECO:0007669"/>
    <property type="project" value="TreeGrafter"/>
</dbReference>
<keyword evidence="2" id="KW-0963">Cytoplasm</keyword>
<keyword evidence="4" id="KW-0547">Nucleotide-binding</keyword>
<dbReference type="SUPFAM" id="SSF50447">
    <property type="entry name" value="Translation proteins"/>
    <property type="match status" value="1"/>
</dbReference>
<dbReference type="PROSITE" id="PS51722">
    <property type="entry name" value="G_TR_2"/>
    <property type="match status" value="1"/>
</dbReference>
<dbReference type="FunFam" id="3.30.70.240:FF:000006">
    <property type="entry name" value="Elongation factor like GTPase 1"/>
    <property type="match status" value="1"/>
</dbReference>
<dbReference type="Gene3D" id="3.30.70.240">
    <property type="match status" value="1"/>
</dbReference>
<proteinExistence type="predicted"/>
<evidence type="ECO:0000256" key="5">
    <source>
        <dbReference type="ARBA" id="ARBA00022801"/>
    </source>
</evidence>
<sequence>MKVKTLEQVKELQQHPLKIRNICILAHVDHGKTTIADSLVACNGIISKRNAGKIRYMDNREDEQERGITMKASAITLVYEKPVKGTSEESPTNQYLINLIDSPGHVDFSSEVTTAVRLCDGAIVVVDVVEGVCPQTQAVMRQAWLENIRPILVLNKIDRLISQLKMTQIEAYYHLIQILEQINLFTNQLFTSDAMEKLSSDTNIDGLSQQDSTELNTYDWTVIEDKEEHKNIYFCPELGNVVFASAIDGWGFTIGDFAKMYAVKLGVKEHILQKTLWGDYYINMKAKRIMKGAQSKGKKPLFVQFAFDNIWAAYDAVLEKRDPSTIEKIIKSLELTILPRDMRNKDPRFLLQAIMGQWLPLSEAVLATVVSCTPSPLQMSEERVQALMCSKTRQFSSLPVLTQELKKDFLACDGSTDAPVIVYVSKMFPMDKKCLPQNKARPLTEEELHFRREEARRRHAEISANQVKVPVGENACKEITSPKVDTVVCSQDSSEENGEDHVFIAFARIFSGTIRRGATVFFLGPKHDPGEILNELSSLSPEDMAGQPDLLTRYPHIIPVQINELYLFMGRELEALDEVSAGNVLGIGGLEAHILKSGTLASRVTCPAFTDMFFDGSPIVRVAVEPVNACDMNRLVKGLKLLNQADPCVEVRIQETGEHVIVAAGEVHLQRCIDDLKERYGKVDVNVSKPIVPFRETIVLPPKVDMVNESIENEENGDEDNKRLIQASTVDRQCHFLLRATPLPGNVADILLQHQQSLKALDSLISANTTGRSDVQSGYSITESAKETLLNIKLQLKEEFDKAGPEWNGAESKIWCFGPRRCGPNILLNHVKDYNRPSVWHAVESEPQGTCKLAEFDNSVVVGFQMATLAGPLCEEPMHGVCIIVENWWYGDKIKSTTLLTVSNKNLEENVKRSDNLQKESGDTYDHVCSNFKSQASISEDKSTLSVDGNSSRFSLHGPENIQWQTNVYGPLSGLIISTVKEGCRRAFQAQPQRLMAAMYRCEIQANMDVLGKLHGVLSKRHGQVLSDEMLEGTAMFNITAALPVIESFGFAEDMRKKTSGLASPQLKFSHWEIISVDPFWVPTTEEEYLHFGEKADAQNRAMVYMNKVRKRKGLSTNEKIVEFAEKQRTLTKNK</sequence>
<dbReference type="GO" id="GO:0003924">
    <property type="term" value="F:GTPase activity"/>
    <property type="evidence" value="ECO:0007669"/>
    <property type="project" value="InterPro"/>
</dbReference>
<reference evidence="11 12" key="1">
    <citation type="submission" date="2024-04" db="EMBL/GenBank/DDBJ databases">
        <authorList>
            <consortium name="Genoscope - CEA"/>
            <person name="William W."/>
        </authorList>
    </citation>
    <scope>NUCLEOTIDE SEQUENCE [LARGE SCALE GENOMIC DNA]</scope>
</reference>
<dbReference type="InterPro" id="IPR041095">
    <property type="entry name" value="EFG_II"/>
</dbReference>
<keyword evidence="6" id="KW-0342">GTP-binding</keyword>
<dbReference type="InterPro" id="IPR000640">
    <property type="entry name" value="EFG_V-like"/>
</dbReference>
<evidence type="ECO:0000256" key="8">
    <source>
        <dbReference type="ARBA" id="ARBA00068031"/>
    </source>
</evidence>
<dbReference type="GO" id="GO:0043022">
    <property type="term" value="F:ribosome binding"/>
    <property type="evidence" value="ECO:0007669"/>
    <property type="project" value="TreeGrafter"/>
</dbReference>
<dbReference type="InterPro" id="IPR005225">
    <property type="entry name" value="Small_GTP-bd"/>
</dbReference>
<dbReference type="InterPro" id="IPR020568">
    <property type="entry name" value="Ribosomal_Su5_D2-typ_SF"/>
</dbReference>
<dbReference type="PANTHER" id="PTHR42908:SF3">
    <property type="entry name" value="ELONGATION FACTOR-LIKE GTPASE 1"/>
    <property type="match status" value="1"/>
</dbReference>
<evidence type="ECO:0000256" key="6">
    <source>
        <dbReference type="ARBA" id="ARBA00023134"/>
    </source>
</evidence>
<comment type="subcellular location">
    <subcellularLocation>
        <location evidence="1">Cytoplasm</location>
    </subcellularLocation>
</comment>
<dbReference type="FunFam" id="3.90.1430.10:FF:000002">
    <property type="entry name" value="Elongation factor like GTPase 1"/>
    <property type="match status" value="1"/>
</dbReference>
<dbReference type="PANTHER" id="PTHR42908">
    <property type="entry name" value="TRANSLATION ELONGATION FACTOR-RELATED"/>
    <property type="match status" value="1"/>
</dbReference>
<dbReference type="Pfam" id="PF25118">
    <property type="entry name" value="EFL1"/>
    <property type="match status" value="1"/>
</dbReference>
<organism evidence="11 12">
    <name type="scientific">Lymnaea stagnalis</name>
    <name type="common">Great pond snail</name>
    <name type="synonym">Helix stagnalis</name>
    <dbReference type="NCBI Taxonomy" id="6523"/>
    <lineage>
        <taxon>Eukaryota</taxon>
        <taxon>Metazoa</taxon>
        <taxon>Spiralia</taxon>
        <taxon>Lophotrochozoa</taxon>
        <taxon>Mollusca</taxon>
        <taxon>Gastropoda</taxon>
        <taxon>Heterobranchia</taxon>
        <taxon>Euthyneura</taxon>
        <taxon>Panpulmonata</taxon>
        <taxon>Hygrophila</taxon>
        <taxon>Lymnaeoidea</taxon>
        <taxon>Lymnaeidae</taxon>
        <taxon>Lymnaea</taxon>
    </lineage>
</organism>
<evidence type="ECO:0000256" key="3">
    <source>
        <dbReference type="ARBA" id="ARBA00022517"/>
    </source>
</evidence>
<dbReference type="Pfam" id="PF00009">
    <property type="entry name" value="GTP_EFTU"/>
    <property type="match status" value="1"/>
</dbReference>
<dbReference type="AlphaFoldDB" id="A0AAV2GZV1"/>